<dbReference type="RefSeq" id="WP_255874022.1">
    <property type="nucleotide sequence ID" value="NZ_JACASI010000015.1"/>
</dbReference>
<feature type="transmembrane region" description="Helical" evidence="1">
    <location>
        <begin position="457"/>
        <end position="480"/>
    </location>
</feature>
<evidence type="ECO:0000256" key="1">
    <source>
        <dbReference type="SAM" id="Phobius"/>
    </source>
</evidence>
<dbReference type="SUPFAM" id="SSF82714">
    <property type="entry name" value="Multidrug efflux transporter AcrB TolC docking domain, DN and DC subdomains"/>
    <property type="match status" value="2"/>
</dbReference>
<keyword evidence="1" id="KW-0472">Membrane</keyword>
<feature type="transmembrane region" description="Helical" evidence="1">
    <location>
        <begin position="531"/>
        <end position="552"/>
    </location>
</feature>
<dbReference type="Proteomes" id="UP001205566">
    <property type="component" value="Unassembled WGS sequence"/>
</dbReference>
<reference evidence="2" key="1">
    <citation type="thesis" date="2020" institute="Technische Universitat Dresden" country="Dresden, Germany">
        <title>The Agarolytic System of Microbulbifer elongatus PORT2, Isolated from Batu Karas, Pangandaran West Java Indonesia.</title>
        <authorList>
            <person name="Anggraeni S.R."/>
        </authorList>
    </citation>
    <scope>NUCLEOTIDE SEQUENCE</scope>
    <source>
        <strain evidence="2">PORT2</strain>
    </source>
</reference>
<feature type="transmembrane region" description="Helical" evidence="1">
    <location>
        <begin position="427"/>
        <end position="451"/>
    </location>
</feature>
<dbReference type="Gene3D" id="3.30.70.1320">
    <property type="entry name" value="Multidrug efflux transporter AcrB pore domain like"/>
    <property type="match status" value="1"/>
</dbReference>
<comment type="caution">
    <text evidence="2">The sequence shown here is derived from an EMBL/GenBank/DDBJ whole genome shotgun (WGS) entry which is preliminary data.</text>
</comment>
<proteinExistence type="predicted"/>
<dbReference type="PANTHER" id="PTHR32063:SF33">
    <property type="entry name" value="RND SUPERFAMILY EFFLUX PUMP PERMEASE COMPONENT"/>
    <property type="match status" value="1"/>
</dbReference>
<evidence type="ECO:0000313" key="3">
    <source>
        <dbReference type="Proteomes" id="UP001205566"/>
    </source>
</evidence>
<dbReference type="PANTHER" id="PTHR32063">
    <property type="match status" value="1"/>
</dbReference>
<feature type="transmembrane region" description="Helical" evidence="1">
    <location>
        <begin position="967"/>
        <end position="983"/>
    </location>
</feature>
<dbReference type="InterPro" id="IPR001036">
    <property type="entry name" value="Acrflvin-R"/>
</dbReference>
<dbReference type="Gene3D" id="3.30.70.1440">
    <property type="entry name" value="Multidrug efflux transporter AcrB pore domain"/>
    <property type="match status" value="1"/>
</dbReference>
<dbReference type="Gene3D" id="3.30.70.1430">
    <property type="entry name" value="Multidrug efflux transporter AcrB pore domain"/>
    <property type="match status" value="2"/>
</dbReference>
<dbReference type="Gene3D" id="3.30.2090.10">
    <property type="entry name" value="Multidrug efflux transporter AcrB TolC docking domain, DN and DC subdomains"/>
    <property type="match status" value="2"/>
</dbReference>
<dbReference type="SUPFAM" id="SSF82866">
    <property type="entry name" value="Multidrug efflux transporter AcrB transmembrane domain"/>
    <property type="match status" value="2"/>
</dbReference>
<dbReference type="InterPro" id="IPR027463">
    <property type="entry name" value="AcrB_DN_DC_subdom"/>
</dbReference>
<dbReference type="Pfam" id="PF00873">
    <property type="entry name" value="ACR_tran"/>
    <property type="match status" value="1"/>
</dbReference>
<sequence length="1054" mass="116238">MQGIIGWFVRNSKAANLLMIMIIIGGLFGISHVGREVFPAINPGIVKVDISYPGAGPAEVEQQVTLRVEQAIAEVKGIKEINSWSSRSHSTVRIESQEGYDELRLLNDIKVQVDSISTFPSDIERPVIALEEWEQQMMMIAIGGPVSDRQLKQTALDLRDKLMLLPGVRRVDVWGDRADEVSIEVSEVNLRRYNLTFDDVANAVRRSSLDLPAGRVRSDRGDIQVQTRGQAYTQADFERIPLLSRADGTQLLLGDVATVNDGFEEEGSIIRFNGESAMNLRVMQGEPLDVVATAEAIREFMKEARETLPPGMEFETWFDFSEAYESRMSMLFWNAVTGLALVFVLLMLFLRPALAVWVTIGIFTAFMGAFWLLPVTGVTLNMLSLFAFLMILGIVVDDAIIVGEAVHAAHDRGETGLKAAEAGVKTVSAPVIFAVVSTMVFFIPMLFLPGVTSQMMLALPVVVLLCLAFSLVESLLILPAHLVNLKPEKKATSGIGMKLQSVRGKFAAAMQQAGDKYYMPLLEKSLGNSRATVMIFFVALALSFAVFKGGYIGSAFSPEVPSDMLELRTTMAQGESFEEAKRVLQKFERAGAQLAKDPEMLALNGDKPFVENTMVFLWRGNVTVLLQLTDGEQRDVTSEQLALKWREYVGELPASVEEMKIHHTINDGGAGMSLNLSTASGDMDELRRAADAVKEALNNFAGVYDVRDNLVAARQDIEIQLKPHATNMGIGLADVAKQVRQGFYGEEVQRIPRGREDVRVMVRYPQEERASEDQIDRIRVRTAEGEVPFSAVADAVYVPGYTTIRRNDRERTVQVTAELIPGSAPAFEILKQLREQNLKQWEARFPGFSLKTAGEMQEEAEFGTAILAFFILSLFAIYALLAIAFRSYSQPLLILTAVPFGFFGAILGHLLMGYDISIMSMLGFLAAAGVVVNDNLVLMDRINQLRAQGLAVMDAVVQAGRDRFRPIILTSITTFIGLVPIMFERSIQAQFLIPMVVSLAFGVLCATFVTLILVPNLYKVIEVLRVKFKGDQSTADNFVSFEADPGLPASSAED</sequence>
<organism evidence="2 3">
    <name type="scientific">Microbulbifer elongatus</name>
    <dbReference type="NCBI Taxonomy" id="86173"/>
    <lineage>
        <taxon>Bacteria</taxon>
        <taxon>Pseudomonadati</taxon>
        <taxon>Pseudomonadota</taxon>
        <taxon>Gammaproteobacteria</taxon>
        <taxon>Cellvibrionales</taxon>
        <taxon>Microbulbiferaceae</taxon>
        <taxon>Microbulbifer</taxon>
    </lineage>
</organism>
<dbReference type="EMBL" id="JACASI010000015">
    <property type="protein sequence ID" value="MCQ3829123.1"/>
    <property type="molecule type" value="Genomic_DNA"/>
</dbReference>
<name>A0ABT1NZ23_9GAMM</name>
<gene>
    <name evidence="2" type="ORF">HXX02_06675</name>
</gene>
<feature type="transmembrane region" description="Helical" evidence="1">
    <location>
        <begin position="354"/>
        <end position="373"/>
    </location>
</feature>
<feature type="transmembrane region" description="Helical" evidence="1">
    <location>
        <begin position="918"/>
        <end position="938"/>
    </location>
</feature>
<feature type="transmembrane region" description="Helical" evidence="1">
    <location>
        <begin position="14"/>
        <end position="33"/>
    </location>
</feature>
<keyword evidence="1" id="KW-0812">Transmembrane</keyword>
<feature type="transmembrane region" description="Helical" evidence="1">
    <location>
        <begin position="385"/>
        <end position="406"/>
    </location>
</feature>
<keyword evidence="3" id="KW-1185">Reference proteome</keyword>
<feature type="transmembrane region" description="Helical" evidence="1">
    <location>
        <begin position="330"/>
        <end position="349"/>
    </location>
</feature>
<dbReference type="SUPFAM" id="SSF82693">
    <property type="entry name" value="Multidrug efflux transporter AcrB pore domain, PN1, PN2, PC1 and PC2 subdomains"/>
    <property type="match status" value="2"/>
</dbReference>
<evidence type="ECO:0000313" key="2">
    <source>
        <dbReference type="EMBL" id="MCQ3829123.1"/>
    </source>
</evidence>
<dbReference type="Gene3D" id="1.20.1640.10">
    <property type="entry name" value="Multidrug efflux transporter AcrB transmembrane domain"/>
    <property type="match status" value="2"/>
</dbReference>
<feature type="transmembrane region" description="Helical" evidence="1">
    <location>
        <begin position="862"/>
        <end position="885"/>
    </location>
</feature>
<keyword evidence="1" id="KW-1133">Transmembrane helix</keyword>
<protein>
    <submittedName>
        <fullName evidence="2">Efflux RND transporter permease subunit</fullName>
    </submittedName>
</protein>
<feature type="transmembrane region" description="Helical" evidence="1">
    <location>
        <begin position="892"/>
        <end position="912"/>
    </location>
</feature>
<feature type="transmembrane region" description="Helical" evidence="1">
    <location>
        <begin position="995"/>
        <end position="1018"/>
    </location>
</feature>
<dbReference type="PRINTS" id="PR00702">
    <property type="entry name" value="ACRIFLAVINRP"/>
</dbReference>
<accession>A0ABT1NZ23</accession>